<dbReference type="AlphaFoldDB" id="A0A642UNQ5"/>
<accession>A0A642UNQ5</accession>
<evidence type="ECO:0000256" key="1">
    <source>
        <dbReference type="SAM" id="MobiDB-lite"/>
    </source>
</evidence>
<feature type="region of interest" description="Disordered" evidence="1">
    <location>
        <begin position="125"/>
        <end position="154"/>
    </location>
</feature>
<dbReference type="VEuPathDB" id="FungiDB:DIURU_002854"/>
<keyword evidence="3" id="KW-1185">Reference proteome</keyword>
<proteinExistence type="predicted"/>
<dbReference type="EMBL" id="SWFT01000090">
    <property type="protein sequence ID" value="KAA8902400.1"/>
    <property type="molecule type" value="Genomic_DNA"/>
</dbReference>
<reference evidence="2 3" key="1">
    <citation type="submission" date="2019-07" db="EMBL/GenBank/DDBJ databases">
        <title>Genome assembly of two rare yeast pathogens: Diutina rugosa and Trichomonascus ciferrii.</title>
        <authorList>
            <person name="Mixao V."/>
            <person name="Saus E."/>
            <person name="Hansen A."/>
            <person name="Lass-Flor C."/>
            <person name="Gabaldon T."/>
        </authorList>
    </citation>
    <scope>NUCLEOTIDE SEQUENCE [LARGE SCALE GENOMIC DNA]</scope>
    <source>
        <strain evidence="2 3">CBS 613</strain>
    </source>
</reference>
<feature type="compositionally biased region" description="Polar residues" evidence="1">
    <location>
        <begin position="48"/>
        <end position="57"/>
    </location>
</feature>
<name>A0A642UNQ5_DIURU</name>
<dbReference type="GeneID" id="54781505"/>
<evidence type="ECO:0000313" key="3">
    <source>
        <dbReference type="Proteomes" id="UP000449547"/>
    </source>
</evidence>
<comment type="caution">
    <text evidence="2">The sequence shown here is derived from an EMBL/GenBank/DDBJ whole genome shotgun (WGS) entry which is preliminary data.</text>
</comment>
<gene>
    <name evidence="2" type="ORF">DIURU_002854</name>
</gene>
<feature type="region of interest" description="Disordered" evidence="1">
    <location>
        <begin position="1"/>
        <end position="79"/>
    </location>
</feature>
<dbReference type="Proteomes" id="UP000449547">
    <property type="component" value="Unassembled WGS sequence"/>
</dbReference>
<feature type="compositionally biased region" description="Polar residues" evidence="1">
    <location>
        <begin position="66"/>
        <end position="75"/>
    </location>
</feature>
<dbReference type="RefSeq" id="XP_034012385.1">
    <property type="nucleotide sequence ID" value="XM_034155551.1"/>
</dbReference>
<protein>
    <submittedName>
        <fullName evidence="2">Uncharacterized protein</fullName>
    </submittedName>
</protein>
<evidence type="ECO:0000313" key="2">
    <source>
        <dbReference type="EMBL" id="KAA8902400.1"/>
    </source>
</evidence>
<organism evidence="2 3">
    <name type="scientific">Diutina rugosa</name>
    <name type="common">Yeast</name>
    <name type="synonym">Candida rugosa</name>
    <dbReference type="NCBI Taxonomy" id="5481"/>
    <lineage>
        <taxon>Eukaryota</taxon>
        <taxon>Fungi</taxon>
        <taxon>Dikarya</taxon>
        <taxon>Ascomycota</taxon>
        <taxon>Saccharomycotina</taxon>
        <taxon>Pichiomycetes</taxon>
        <taxon>Debaryomycetaceae</taxon>
        <taxon>Diutina</taxon>
    </lineage>
</organism>
<sequence>MEPDGNLSKADSMGLSNTNSAKSPELSADEGIEIDATALFGHHELEVGNSTASSNPCPETMKENARPSTSSLSSNHDCDFDNSSSQSALYLSALDRAILPEFSIPPLATTSTVTNDGVAPKDVLIRSPAKSPPLSPMVEPSTPVFSKSNSRHRRRIGIKVSPKKQLPPLPKTTELSPVFSRSDLRLNNHGDDSIDTRAAHTMTARQLEFTPGIDFPNWHRDVINFRNDLIRSSNCHPETVTELLSIIFCHGPLSFAAECDMGLQLLQICQEASASIPPRALNPQELTDIFAYVIRVAKRISRRWARRQEEQV</sequence>